<organism evidence="1 2">
    <name type="scientific">Sinosporangium siamense</name>
    <dbReference type="NCBI Taxonomy" id="1367973"/>
    <lineage>
        <taxon>Bacteria</taxon>
        <taxon>Bacillati</taxon>
        <taxon>Actinomycetota</taxon>
        <taxon>Actinomycetes</taxon>
        <taxon>Streptosporangiales</taxon>
        <taxon>Streptosporangiaceae</taxon>
        <taxon>Sinosporangium</taxon>
    </lineage>
</organism>
<comment type="caution">
    <text evidence="1">The sequence shown here is derived from an EMBL/GenBank/DDBJ whole genome shotgun (WGS) entry which is preliminary data.</text>
</comment>
<proteinExistence type="predicted"/>
<evidence type="ECO:0000313" key="2">
    <source>
        <dbReference type="Proteomes" id="UP000606172"/>
    </source>
</evidence>
<dbReference type="RefSeq" id="WP_204020891.1">
    <property type="nucleotide sequence ID" value="NZ_BOOW01000006.1"/>
</dbReference>
<dbReference type="Proteomes" id="UP000606172">
    <property type="component" value="Unassembled WGS sequence"/>
</dbReference>
<name>A0A919V5Z9_9ACTN</name>
<accession>A0A919V5Z9</accession>
<sequence>MKNATGLIGSGMAAALVGGVVLITATVAPAAASSPTLGPSGYGVVKLGMSAKQATATGAIVRNRNGEGGCTTWDLKADPNKLDGADLLISPKRGVAVIFSPKGAKTPQGIRLGSTAKQLYAAYPKFKKTVHGYLLAAVPGNSKAYYSFAVERGKVTEMSLALKNQDCVDA</sequence>
<dbReference type="EMBL" id="BOOW01000006">
    <property type="protein sequence ID" value="GII90467.1"/>
    <property type="molecule type" value="Genomic_DNA"/>
</dbReference>
<reference evidence="1" key="1">
    <citation type="submission" date="2021-01" db="EMBL/GenBank/DDBJ databases">
        <title>Whole genome shotgun sequence of Sinosporangium siamense NBRC 109515.</title>
        <authorList>
            <person name="Komaki H."/>
            <person name="Tamura T."/>
        </authorList>
    </citation>
    <scope>NUCLEOTIDE SEQUENCE</scope>
    <source>
        <strain evidence="1">NBRC 109515</strain>
    </source>
</reference>
<protein>
    <submittedName>
        <fullName evidence="1">Uncharacterized protein</fullName>
    </submittedName>
</protein>
<dbReference type="AlphaFoldDB" id="A0A919V5Z9"/>
<keyword evidence="2" id="KW-1185">Reference proteome</keyword>
<gene>
    <name evidence="1" type="ORF">Ssi02_06980</name>
</gene>
<evidence type="ECO:0000313" key="1">
    <source>
        <dbReference type="EMBL" id="GII90467.1"/>
    </source>
</evidence>